<sequence>MLVDSNVIANAGATALFAIEEVDKIANKKPEHVYIMLGSDDLLMPVDNPKKDYLENYAKLIKKIKEKMPKAKIHVTSVTPVTKEAMEREPRYKNIPDYNEGLEKLAVTEKIDYIDLSSIFEEQQNLYSKDGIHFEENFYPLFLDHIKEHIDSSDNIDGVME</sequence>
<dbReference type="RefSeq" id="WP_244556006.1">
    <property type="nucleotide sequence ID" value="NZ_FTNK01000012.1"/>
</dbReference>
<evidence type="ECO:0000313" key="2">
    <source>
        <dbReference type="EMBL" id="SIR38763.1"/>
    </source>
</evidence>
<name>A0ABY1K7Z9_9BACL</name>
<dbReference type="Proteomes" id="UP000186666">
    <property type="component" value="Unassembled WGS sequence"/>
</dbReference>
<evidence type="ECO:0000259" key="1">
    <source>
        <dbReference type="Pfam" id="PF13472"/>
    </source>
</evidence>
<keyword evidence="3" id="KW-1185">Reference proteome</keyword>
<dbReference type="SUPFAM" id="SSF52266">
    <property type="entry name" value="SGNH hydrolase"/>
    <property type="match status" value="1"/>
</dbReference>
<dbReference type="EMBL" id="FTNK01000012">
    <property type="protein sequence ID" value="SIR38763.1"/>
    <property type="molecule type" value="Genomic_DNA"/>
</dbReference>
<reference evidence="2 3" key="1">
    <citation type="submission" date="2017-01" db="EMBL/GenBank/DDBJ databases">
        <authorList>
            <person name="Varghese N."/>
            <person name="Submissions S."/>
        </authorList>
    </citation>
    <scope>NUCLEOTIDE SEQUENCE [LARGE SCALE GENOMIC DNA]</scope>
    <source>
        <strain evidence="2 3">ATCC 23464</strain>
    </source>
</reference>
<dbReference type="Pfam" id="PF13472">
    <property type="entry name" value="Lipase_GDSL_2"/>
    <property type="match status" value="1"/>
</dbReference>
<dbReference type="InterPro" id="IPR036514">
    <property type="entry name" value="SGNH_hydro_sf"/>
</dbReference>
<comment type="caution">
    <text evidence="2">The sequence shown here is derived from an EMBL/GenBank/DDBJ whole genome shotgun (WGS) entry which is preliminary data.</text>
</comment>
<dbReference type="Gene3D" id="3.40.50.1110">
    <property type="entry name" value="SGNH hydrolase"/>
    <property type="match status" value="1"/>
</dbReference>
<proteinExistence type="predicted"/>
<gene>
    <name evidence="2" type="ORF">SAMN05421578_112133</name>
</gene>
<evidence type="ECO:0000313" key="3">
    <source>
        <dbReference type="Proteomes" id="UP000186666"/>
    </source>
</evidence>
<accession>A0ABY1K7Z9</accession>
<organism evidence="2 3">
    <name type="scientific">Paenibacillus macquariensis</name>
    <dbReference type="NCBI Taxonomy" id="948756"/>
    <lineage>
        <taxon>Bacteria</taxon>
        <taxon>Bacillati</taxon>
        <taxon>Bacillota</taxon>
        <taxon>Bacilli</taxon>
        <taxon>Bacillales</taxon>
        <taxon>Paenibacillaceae</taxon>
        <taxon>Paenibacillus</taxon>
    </lineage>
</organism>
<feature type="domain" description="SGNH hydrolase-type esterase" evidence="1">
    <location>
        <begin position="8"/>
        <end position="136"/>
    </location>
</feature>
<dbReference type="InterPro" id="IPR013830">
    <property type="entry name" value="SGNH_hydro"/>
</dbReference>
<protein>
    <submittedName>
        <fullName evidence="2">Lysophospholipase L1</fullName>
    </submittedName>
</protein>